<dbReference type="Proteomes" id="UP001497497">
    <property type="component" value="Unassembled WGS sequence"/>
</dbReference>
<comment type="caution">
    <text evidence="2">The sequence shown here is derived from an EMBL/GenBank/DDBJ whole genome shotgun (WGS) entry which is preliminary data.</text>
</comment>
<reference evidence="2 3" key="1">
    <citation type="submission" date="2024-04" db="EMBL/GenBank/DDBJ databases">
        <authorList>
            <consortium name="Genoscope - CEA"/>
            <person name="William W."/>
        </authorList>
    </citation>
    <scope>NUCLEOTIDE SEQUENCE [LARGE SCALE GENOMIC DNA]</scope>
</reference>
<accession>A0AAV2I3K5</accession>
<keyword evidence="3" id="KW-1185">Reference proteome</keyword>
<name>A0AAV2I3K5_LYMST</name>
<keyword evidence="1" id="KW-1133">Transmembrane helix</keyword>
<organism evidence="2 3">
    <name type="scientific">Lymnaea stagnalis</name>
    <name type="common">Great pond snail</name>
    <name type="synonym">Helix stagnalis</name>
    <dbReference type="NCBI Taxonomy" id="6523"/>
    <lineage>
        <taxon>Eukaryota</taxon>
        <taxon>Metazoa</taxon>
        <taxon>Spiralia</taxon>
        <taxon>Lophotrochozoa</taxon>
        <taxon>Mollusca</taxon>
        <taxon>Gastropoda</taxon>
        <taxon>Heterobranchia</taxon>
        <taxon>Euthyneura</taxon>
        <taxon>Panpulmonata</taxon>
        <taxon>Hygrophila</taxon>
        <taxon>Lymnaeoidea</taxon>
        <taxon>Lymnaeidae</taxon>
        <taxon>Lymnaea</taxon>
    </lineage>
</organism>
<feature type="transmembrane region" description="Helical" evidence="1">
    <location>
        <begin position="262"/>
        <end position="286"/>
    </location>
</feature>
<sequence>MNSSATSMAALIATSGYLFVFLLIQGALSQSVWLHSWATQSISGCVRGLISEKDNYIVKATVNATAPVLSNLVDFQIMWTNETEFKSICTLDIITCAMPSSKLCYCASKVGTIYEVVLNRTVSAVESKAYIRLRWANTSGSNAVESNVLRLPDIYDLNSVSSVLTIDGRNTACPVNVTHSSVFKFRCQNSPSPCRLTITLDNAKSMSGDDVITYNVPTNVLATTSHVLTFTYSVCGRPATSFECQISIDPSSSSPYCKESCLALFVIFNIITIGAIGVGIATLCLLNKNSICLLKNIIDFMNKHKLLCISFGLLAILDIVLLIVGAAEYPYLSLEGPGTELNVWKVMLIIFCVANFALIFLAVMLVIIKRTIRTGG</sequence>
<feature type="transmembrane region" description="Helical" evidence="1">
    <location>
        <begin position="346"/>
        <end position="368"/>
    </location>
</feature>
<feature type="transmembrane region" description="Helical" evidence="1">
    <location>
        <begin position="306"/>
        <end position="326"/>
    </location>
</feature>
<evidence type="ECO:0000313" key="2">
    <source>
        <dbReference type="EMBL" id="CAL1541118.1"/>
    </source>
</evidence>
<gene>
    <name evidence="2" type="ORF">GSLYS_00014760001</name>
</gene>
<dbReference type="EMBL" id="CAXITT010000415">
    <property type="protein sequence ID" value="CAL1541118.1"/>
    <property type="molecule type" value="Genomic_DNA"/>
</dbReference>
<evidence type="ECO:0000256" key="1">
    <source>
        <dbReference type="SAM" id="Phobius"/>
    </source>
</evidence>
<dbReference type="AlphaFoldDB" id="A0AAV2I3K5"/>
<keyword evidence="1" id="KW-0812">Transmembrane</keyword>
<proteinExistence type="predicted"/>
<keyword evidence="1" id="KW-0472">Membrane</keyword>
<evidence type="ECO:0000313" key="3">
    <source>
        <dbReference type="Proteomes" id="UP001497497"/>
    </source>
</evidence>
<protein>
    <submittedName>
        <fullName evidence="2">Uncharacterized protein</fullName>
    </submittedName>
</protein>